<evidence type="ECO:0000256" key="3">
    <source>
        <dbReference type="ARBA" id="ARBA00022801"/>
    </source>
</evidence>
<keyword evidence="7" id="KW-1185">Reference proteome</keyword>
<keyword evidence="4" id="KW-0732">Signal</keyword>
<dbReference type="Pfam" id="PF07687">
    <property type="entry name" value="M20_dimer"/>
    <property type="match status" value="1"/>
</dbReference>
<name>A0A143PN85_LUTPR</name>
<proteinExistence type="predicted"/>
<dbReference type="Proteomes" id="UP000076079">
    <property type="component" value="Chromosome"/>
</dbReference>
<dbReference type="Gene3D" id="3.30.70.360">
    <property type="match status" value="1"/>
</dbReference>
<organism evidence="6 7">
    <name type="scientific">Luteitalea pratensis</name>
    <dbReference type="NCBI Taxonomy" id="1855912"/>
    <lineage>
        <taxon>Bacteria</taxon>
        <taxon>Pseudomonadati</taxon>
        <taxon>Acidobacteriota</taxon>
        <taxon>Vicinamibacteria</taxon>
        <taxon>Vicinamibacterales</taxon>
        <taxon>Vicinamibacteraceae</taxon>
        <taxon>Luteitalea</taxon>
    </lineage>
</organism>
<dbReference type="EMBL" id="CP015136">
    <property type="protein sequence ID" value="AMY09219.1"/>
    <property type="molecule type" value="Genomic_DNA"/>
</dbReference>
<feature type="domain" description="Peptidase M20 dimerisation" evidence="5">
    <location>
        <begin position="232"/>
        <end position="385"/>
    </location>
</feature>
<reference evidence="7" key="2">
    <citation type="submission" date="2016-04" db="EMBL/GenBank/DDBJ databases">
        <title>First Complete Genome Sequence of a Subdivision 6 Acidobacterium.</title>
        <authorList>
            <person name="Huang S."/>
            <person name="Vieira S."/>
            <person name="Bunk B."/>
            <person name="Riedel T."/>
            <person name="Sproeer C."/>
            <person name="Overmann J."/>
        </authorList>
    </citation>
    <scope>NUCLEOTIDE SEQUENCE [LARGE SCALE GENOMIC DNA]</scope>
    <source>
        <strain evidence="7">DSM 100886 HEG_-6_39</strain>
    </source>
</reference>
<keyword evidence="2" id="KW-0479">Metal-binding</keyword>
<dbReference type="STRING" id="1855912.LuPra_02432"/>
<feature type="chain" id="PRO_5007511711" evidence="4">
    <location>
        <begin position="18"/>
        <end position="505"/>
    </location>
</feature>
<protein>
    <submittedName>
        <fullName evidence="6">Succinyl-diaminopimelate desuccinylase</fullName>
    </submittedName>
</protein>
<evidence type="ECO:0000313" key="6">
    <source>
        <dbReference type="EMBL" id="AMY09219.1"/>
    </source>
</evidence>
<dbReference type="GO" id="GO:0006508">
    <property type="term" value="P:proteolysis"/>
    <property type="evidence" value="ECO:0007669"/>
    <property type="project" value="UniProtKB-KW"/>
</dbReference>
<dbReference type="GO" id="GO:0008233">
    <property type="term" value="F:peptidase activity"/>
    <property type="evidence" value="ECO:0007669"/>
    <property type="project" value="UniProtKB-KW"/>
</dbReference>
<dbReference type="OrthoDB" id="9761532at2"/>
<evidence type="ECO:0000313" key="7">
    <source>
        <dbReference type="Proteomes" id="UP000076079"/>
    </source>
</evidence>
<evidence type="ECO:0000259" key="5">
    <source>
        <dbReference type="Pfam" id="PF07687"/>
    </source>
</evidence>
<accession>A0A143PN85</accession>
<gene>
    <name evidence="6" type="ORF">LuPra_02432</name>
</gene>
<dbReference type="PANTHER" id="PTHR43270">
    <property type="entry name" value="BETA-ALA-HIS DIPEPTIDASE"/>
    <property type="match status" value="1"/>
</dbReference>
<sequence precursor="true">MLRLSLILLAIPTLALAQEPLSLQAGQKLAQASFGEYLQLLALPNDAINPPDIQKNIDFLERAFTQRGFVTKQLANKSKPMLFAEWPKKIAGAKTVLYYMHLDGQPVVDKEWSQPSPWQPVVKKRDSSNNWHIIPTEALFATPLDPDLRVFARASSDDKGPIMMLLAAFDGLKQMGVDPAFNVKVLLDSEEEQGYPSIPDVVTASKHLLHSDAIVIHDGPRHQSERPTLIFGNRGSARVTLVVHGPKQPLHSGHFGNYVPNPAVRLSRLIASMKDDQGRVTVAGYYDRITLSDAEKQILADTGDDEAAIRRSTGIKLAELVGGNLQEAIQFPSLNVRSMAAASVGEKASNIIPHQAIAEFDLRTTPEAPPNYLFGLLKAHIEQQGYRLVDGAPSDQDRAAYDKLATLTLGSAGRAVRTPLESPLGKWAYQSLQKASLSGEPVRIRMMGGSVPTDSLVEMLGAPFVIVPLVNGDNNQHTFDENLRVGHYVEGVRTIVVMLQAPPAW</sequence>
<dbReference type="GO" id="GO:0046872">
    <property type="term" value="F:metal ion binding"/>
    <property type="evidence" value="ECO:0007669"/>
    <property type="project" value="UniProtKB-KW"/>
</dbReference>
<keyword evidence="1" id="KW-0645">Protease</keyword>
<reference evidence="6 7" key="1">
    <citation type="journal article" date="2016" name="Genome Announc.">
        <title>First Complete Genome Sequence of a Subdivision 6 Acidobacterium Strain.</title>
        <authorList>
            <person name="Huang S."/>
            <person name="Vieira S."/>
            <person name="Bunk B."/>
            <person name="Riedel T."/>
            <person name="Sproer C."/>
            <person name="Overmann J."/>
        </authorList>
    </citation>
    <scope>NUCLEOTIDE SEQUENCE [LARGE SCALE GENOMIC DNA]</scope>
    <source>
        <strain evidence="7">DSM 100886 HEG_-6_39</strain>
    </source>
</reference>
<dbReference type="InterPro" id="IPR011650">
    <property type="entry name" value="Peptidase_M20_dimer"/>
</dbReference>
<dbReference type="AlphaFoldDB" id="A0A143PN85"/>
<evidence type="ECO:0000256" key="4">
    <source>
        <dbReference type="SAM" id="SignalP"/>
    </source>
</evidence>
<dbReference type="InterPro" id="IPR051458">
    <property type="entry name" value="Cyt/Met_Dipeptidase"/>
</dbReference>
<dbReference type="KEGG" id="abac:LuPra_02432"/>
<dbReference type="SUPFAM" id="SSF55031">
    <property type="entry name" value="Bacterial exopeptidase dimerisation domain"/>
    <property type="match status" value="1"/>
</dbReference>
<dbReference type="InterPro" id="IPR002933">
    <property type="entry name" value="Peptidase_M20"/>
</dbReference>
<evidence type="ECO:0000256" key="2">
    <source>
        <dbReference type="ARBA" id="ARBA00022723"/>
    </source>
</evidence>
<evidence type="ECO:0000256" key="1">
    <source>
        <dbReference type="ARBA" id="ARBA00022670"/>
    </source>
</evidence>
<dbReference type="Gene3D" id="3.40.630.10">
    <property type="entry name" value="Zn peptidases"/>
    <property type="match status" value="1"/>
</dbReference>
<dbReference type="InterPro" id="IPR036264">
    <property type="entry name" value="Bact_exopeptidase_dim_dom"/>
</dbReference>
<dbReference type="SUPFAM" id="SSF53187">
    <property type="entry name" value="Zn-dependent exopeptidases"/>
    <property type="match status" value="1"/>
</dbReference>
<dbReference type="Pfam" id="PF01546">
    <property type="entry name" value="Peptidase_M20"/>
    <property type="match status" value="1"/>
</dbReference>
<feature type="signal peptide" evidence="4">
    <location>
        <begin position="1"/>
        <end position="17"/>
    </location>
</feature>
<dbReference type="PANTHER" id="PTHR43270:SF12">
    <property type="entry name" value="SUCCINYL-DIAMINOPIMELATE DESUCCINYLASE"/>
    <property type="match status" value="1"/>
</dbReference>
<keyword evidence="3" id="KW-0378">Hydrolase</keyword>